<evidence type="ECO:0000313" key="1">
    <source>
        <dbReference type="EMBL" id="GAA0161289.1"/>
    </source>
</evidence>
<dbReference type="AlphaFoldDB" id="A0AAV3QC31"/>
<gene>
    <name evidence="1" type="ORF">LIER_17640</name>
</gene>
<sequence length="70" mass="7806">MLGWYALKSREKGRCPISISNGKGAISFDYPARSIDDQKLFREHPPPLDPEGGNGKGTVSFYYPARYINA</sequence>
<proteinExistence type="predicted"/>
<dbReference type="EMBL" id="BAABME010004133">
    <property type="protein sequence ID" value="GAA0161289.1"/>
    <property type="molecule type" value="Genomic_DNA"/>
</dbReference>
<organism evidence="1 2">
    <name type="scientific">Lithospermum erythrorhizon</name>
    <name type="common">Purple gromwell</name>
    <name type="synonym">Lithospermum officinale var. erythrorhizon</name>
    <dbReference type="NCBI Taxonomy" id="34254"/>
    <lineage>
        <taxon>Eukaryota</taxon>
        <taxon>Viridiplantae</taxon>
        <taxon>Streptophyta</taxon>
        <taxon>Embryophyta</taxon>
        <taxon>Tracheophyta</taxon>
        <taxon>Spermatophyta</taxon>
        <taxon>Magnoliopsida</taxon>
        <taxon>eudicotyledons</taxon>
        <taxon>Gunneridae</taxon>
        <taxon>Pentapetalae</taxon>
        <taxon>asterids</taxon>
        <taxon>lamiids</taxon>
        <taxon>Boraginales</taxon>
        <taxon>Boraginaceae</taxon>
        <taxon>Boraginoideae</taxon>
        <taxon>Lithospermeae</taxon>
        <taxon>Lithospermum</taxon>
    </lineage>
</organism>
<evidence type="ECO:0000313" key="2">
    <source>
        <dbReference type="Proteomes" id="UP001454036"/>
    </source>
</evidence>
<dbReference type="Proteomes" id="UP001454036">
    <property type="component" value="Unassembled WGS sequence"/>
</dbReference>
<protein>
    <submittedName>
        <fullName evidence="1">Uncharacterized protein</fullName>
    </submittedName>
</protein>
<accession>A0AAV3QC31</accession>
<keyword evidence="2" id="KW-1185">Reference proteome</keyword>
<reference evidence="1 2" key="1">
    <citation type="submission" date="2024-01" db="EMBL/GenBank/DDBJ databases">
        <title>The complete chloroplast genome sequence of Lithospermum erythrorhizon: insights into the phylogenetic relationship among Boraginaceae species and the maternal lineages of purple gromwells.</title>
        <authorList>
            <person name="Okada T."/>
            <person name="Watanabe K."/>
        </authorList>
    </citation>
    <scope>NUCLEOTIDE SEQUENCE [LARGE SCALE GENOMIC DNA]</scope>
</reference>
<name>A0AAV3QC31_LITER</name>
<comment type="caution">
    <text evidence="1">The sequence shown here is derived from an EMBL/GenBank/DDBJ whole genome shotgun (WGS) entry which is preliminary data.</text>
</comment>